<evidence type="ECO:0000313" key="1">
    <source>
        <dbReference type="EMBL" id="KAL2068030.1"/>
    </source>
</evidence>
<sequence length="425" mass="47907">MCLEAFTRHRTELEQLFFAAQKFPYKPRVLRFSSLATGLGINPTEATSIFSTAKSNIHKNLIWLCVIPWGSINVAGGASRNSDPTDATLKLKSKLTTRKIIVMLEAFQMRVIQALQTKNLLASKKKVHYTKKNAWGSVIHPRNPKTEDCFTPQPKSNSQQILLDYSASYLLVCTPQLTQLWSVSMGQLLASLKLPNNSLKWANHPDDERTLLCFGFSDIKKFNWANLHEKSSLGFGRVLADKELLQNQPALFRLGSTDWPLGPDEFTTFVDKSFATPDRSLILARTSRASDHRGRRKQFMTFRATDLRGDNVSNVNTASALPEHILSRIEIALGFLDSRCIKGFWESSSRNQDATVLAFLDKDMWGPHASQTFDTCLAVDDLDIKGRGVMIDTSVSPGIHQVSSEYEIKQVVTREWQRSRKLLLT</sequence>
<gene>
    <name evidence="1" type="ORF">VTL71DRAFT_16128</name>
</gene>
<organism evidence="1 2">
    <name type="scientific">Oculimacula yallundae</name>
    <dbReference type="NCBI Taxonomy" id="86028"/>
    <lineage>
        <taxon>Eukaryota</taxon>
        <taxon>Fungi</taxon>
        <taxon>Dikarya</taxon>
        <taxon>Ascomycota</taxon>
        <taxon>Pezizomycotina</taxon>
        <taxon>Leotiomycetes</taxon>
        <taxon>Helotiales</taxon>
        <taxon>Ploettnerulaceae</taxon>
        <taxon>Oculimacula</taxon>
    </lineage>
</organism>
<reference evidence="1 2" key="1">
    <citation type="journal article" date="2024" name="Commun. Biol.">
        <title>Comparative genomic analysis of thermophilic fungi reveals convergent evolutionary adaptations and gene losses.</title>
        <authorList>
            <person name="Steindorff A.S."/>
            <person name="Aguilar-Pontes M.V."/>
            <person name="Robinson A.J."/>
            <person name="Andreopoulos B."/>
            <person name="LaButti K."/>
            <person name="Kuo A."/>
            <person name="Mondo S."/>
            <person name="Riley R."/>
            <person name="Otillar R."/>
            <person name="Haridas S."/>
            <person name="Lipzen A."/>
            <person name="Grimwood J."/>
            <person name="Schmutz J."/>
            <person name="Clum A."/>
            <person name="Reid I.D."/>
            <person name="Moisan M.C."/>
            <person name="Butler G."/>
            <person name="Nguyen T.T.M."/>
            <person name="Dewar K."/>
            <person name="Conant G."/>
            <person name="Drula E."/>
            <person name="Henrissat B."/>
            <person name="Hansel C."/>
            <person name="Singer S."/>
            <person name="Hutchinson M.I."/>
            <person name="de Vries R.P."/>
            <person name="Natvig D.O."/>
            <person name="Powell A.J."/>
            <person name="Tsang A."/>
            <person name="Grigoriev I.V."/>
        </authorList>
    </citation>
    <scope>NUCLEOTIDE SEQUENCE [LARGE SCALE GENOMIC DNA]</scope>
    <source>
        <strain evidence="1 2">CBS 494.80</strain>
    </source>
</reference>
<dbReference type="Proteomes" id="UP001595075">
    <property type="component" value="Unassembled WGS sequence"/>
</dbReference>
<protein>
    <submittedName>
        <fullName evidence="1">Uncharacterized protein</fullName>
    </submittedName>
</protein>
<accession>A0ABR4CDL0</accession>
<dbReference type="EMBL" id="JAZHXI010000009">
    <property type="protein sequence ID" value="KAL2068030.1"/>
    <property type="molecule type" value="Genomic_DNA"/>
</dbReference>
<comment type="caution">
    <text evidence="1">The sequence shown here is derived from an EMBL/GenBank/DDBJ whole genome shotgun (WGS) entry which is preliminary data.</text>
</comment>
<evidence type="ECO:0000313" key="2">
    <source>
        <dbReference type="Proteomes" id="UP001595075"/>
    </source>
</evidence>
<proteinExistence type="predicted"/>
<keyword evidence="2" id="KW-1185">Reference proteome</keyword>
<name>A0ABR4CDL0_9HELO</name>